<dbReference type="EMBL" id="SOGJ01000022">
    <property type="protein sequence ID" value="TFC97912.1"/>
    <property type="molecule type" value="Genomic_DNA"/>
</dbReference>
<evidence type="ECO:0000313" key="1">
    <source>
        <dbReference type="EMBL" id="TFC97912.1"/>
    </source>
</evidence>
<keyword evidence="2" id="KW-1185">Reference proteome</keyword>
<sequence>MPRDAVILSAVAVTIEPVLEAAARVTTELTVRTLFGRAVLQLVDPAGLAILSIQNSTRVTDGDEVARLLPTAAPTPLPTWWTEAVVPWGPHGDVGARILAELADRLGATLVLEDIS</sequence>
<reference evidence="1 2" key="1">
    <citation type="submission" date="2019-03" db="EMBL/GenBank/DDBJ databases">
        <title>Genomics of glacier-inhabiting Cryobacterium strains.</title>
        <authorList>
            <person name="Liu Q."/>
            <person name="Xin Y.-H."/>
        </authorList>
    </citation>
    <scope>NUCLEOTIDE SEQUENCE [LARGE SCALE GENOMIC DNA]</scope>
    <source>
        <strain evidence="1 2">TMT4-23</strain>
    </source>
</reference>
<dbReference type="Proteomes" id="UP000298355">
    <property type="component" value="Unassembled WGS sequence"/>
</dbReference>
<dbReference type="RefSeq" id="WP_134363456.1">
    <property type="nucleotide sequence ID" value="NZ_SOGJ01000022.1"/>
</dbReference>
<proteinExistence type="predicted"/>
<name>A0ABY2J0T9_9MICO</name>
<organism evidence="1 2">
    <name type="scientific">Cryobacterium breve</name>
    <dbReference type="NCBI Taxonomy" id="1259258"/>
    <lineage>
        <taxon>Bacteria</taxon>
        <taxon>Bacillati</taxon>
        <taxon>Actinomycetota</taxon>
        <taxon>Actinomycetes</taxon>
        <taxon>Micrococcales</taxon>
        <taxon>Microbacteriaceae</taxon>
        <taxon>Cryobacterium</taxon>
    </lineage>
</organism>
<evidence type="ECO:0000313" key="2">
    <source>
        <dbReference type="Proteomes" id="UP000298355"/>
    </source>
</evidence>
<protein>
    <submittedName>
        <fullName evidence="1">Uncharacterized protein</fullName>
    </submittedName>
</protein>
<gene>
    <name evidence="1" type="ORF">E3O65_09305</name>
</gene>
<accession>A0ABY2J0T9</accession>
<comment type="caution">
    <text evidence="1">The sequence shown here is derived from an EMBL/GenBank/DDBJ whole genome shotgun (WGS) entry which is preliminary data.</text>
</comment>